<feature type="compositionally biased region" description="Basic residues" evidence="1">
    <location>
        <begin position="216"/>
        <end position="231"/>
    </location>
</feature>
<evidence type="ECO:0000256" key="1">
    <source>
        <dbReference type="SAM" id="MobiDB-lite"/>
    </source>
</evidence>
<feature type="compositionally biased region" description="Basic and acidic residues" evidence="1">
    <location>
        <begin position="169"/>
        <end position="189"/>
    </location>
</feature>
<evidence type="ECO:0000313" key="3">
    <source>
        <dbReference type="Proteomes" id="UP001190700"/>
    </source>
</evidence>
<gene>
    <name evidence="2" type="ORF">CYMTET_35725</name>
</gene>
<reference evidence="2 3" key="1">
    <citation type="journal article" date="2015" name="Genome Biol. Evol.">
        <title>Comparative Genomics of a Bacterivorous Green Alga Reveals Evolutionary Causalities and Consequences of Phago-Mixotrophic Mode of Nutrition.</title>
        <authorList>
            <person name="Burns J.A."/>
            <person name="Paasch A."/>
            <person name="Narechania A."/>
            <person name="Kim E."/>
        </authorList>
    </citation>
    <scope>NUCLEOTIDE SEQUENCE [LARGE SCALE GENOMIC DNA]</scope>
    <source>
        <strain evidence="2 3">PLY_AMNH</strain>
    </source>
</reference>
<feature type="compositionally biased region" description="Basic residues" evidence="1">
    <location>
        <begin position="198"/>
        <end position="207"/>
    </location>
</feature>
<dbReference type="Proteomes" id="UP001190700">
    <property type="component" value="Unassembled WGS sequence"/>
</dbReference>
<name>A0AAE0F8N0_9CHLO</name>
<comment type="caution">
    <text evidence="2">The sequence shown here is derived from an EMBL/GenBank/DDBJ whole genome shotgun (WGS) entry which is preliminary data.</text>
</comment>
<evidence type="ECO:0000313" key="2">
    <source>
        <dbReference type="EMBL" id="KAK3255098.1"/>
    </source>
</evidence>
<protein>
    <submittedName>
        <fullName evidence="2">Uncharacterized protein</fullName>
    </submittedName>
</protein>
<sequence>MKYRHTYDARTGVVQMVDALEYPILADPPHVRQRGDSRAPARTGFEATSWRGLLARESCKQIRANPKTARPTGLTDDHLSMRAECVFYNGSYLPYSVDALPLLRSRTLADAVRNTESAHDYNGRRRFGHARSGASRAADRATPEDFIDLGSDQSDSAFFGEGASSENFTDERSRRNDLYEDDDERHSDASDVADSSARRKTPRASKAGKREEAGHRSRSAAPRKKNRRKARSPSCIERRENIGAISCASLVPSPFLCKVVDVRKALDVHVETVSIDTVCEVVLARVEESASDASDASDSGVSLVDSAITHRAPTDAFNPVGASVMVETLEKITIFVNSLCGDLEDVDAAPSFEREPLVGNEFRMTGRARDIVTEQSIKRSLREAFNQYFDGDYDVAVPREVLKARQEVYRWITEFARRVKNRADWTAKGNTCGYWTLLFHEVDPRARTHLKCDMFHLRKQRREDSEHALRFCDFDRDALDAEVRDRLWRRALFPTLTTIRARGSKTPIDATFDARCVKDHLVLLFLAREPKDLVQLFNDRDLASLQHIRDSAGLSMIDLFDSHMVQPITLQESATVRRGGHKARATLRFDSFTITPLSSFDFTVPGSSDARFSGERRSGGATSGVVWVSHAMEMCAEALDAFFGEGGFPGTTFEEAVDTRVRQEPLQRSTIKCGLLGSVVKKAVLDCRMYLDRREVWSDPRHSGLRAATMFAEASEELAGSAGVTDEVEASARCDPLRDDARFGILQSDTSTTRTTLGEDARLLLFVHGAYYRRLRENREHLRDTIDMYACVNIPSHVPNNTAHAYASTKIVGGISMRAFPRPNRPRARVSYSPIRLPRFFELLRFPDDDDGSVASALLRIFGEGESSWSFCSSERLDEMTWKRRCEERLNSAYETEERERSRIAARENEGAIAIVAKALRDSVRGWLRSLATDAGRINDGFFNARRVMSRETATTLSFWLGRMRRPRERSSILEEWRRTWSGGFVLPDCVRYIHFDEHFAEVSRDTFGYLCTSILWCTMAMDMHLSVVETAVRMLSNLETSLQNDVFRDGAGRSSSIVEEDVSMQICRMVGMFAKRSTNLRDAKSFRSEAERHEFYRLLDEGISRGRGRLQALLAENA</sequence>
<dbReference type="AlphaFoldDB" id="A0AAE0F8N0"/>
<proteinExistence type="predicted"/>
<dbReference type="EMBL" id="LGRX02022861">
    <property type="protein sequence ID" value="KAK3255098.1"/>
    <property type="molecule type" value="Genomic_DNA"/>
</dbReference>
<feature type="region of interest" description="Disordered" evidence="1">
    <location>
        <begin position="122"/>
        <end position="141"/>
    </location>
</feature>
<accession>A0AAE0F8N0</accession>
<feature type="region of interest" description="Disordered" evidence="1">
    <location>
        <begin position="151"/>
        <end position="234"/>
    </location>
</feature>
<keyword evidence="3" id="KW-1185">Reference proteome</keyword>
<organism evidence="2 3">
    <name type="scientific">Cymbomonas tetramitiformis</name>
    <dbReference type="NCBI Taxonomy" id="36881"/>
    <lineage>
        <taxon>Eukaryota</taxon>
        <taxon>Viridiplantae</taxon>
        <taxon>Chlorophyta</taxon>
        <taxon>Pyramimonadophyceae</taxon>
        <taxon>Pyramimonadales</taxon>
        <taxon>Pyramimonadaceae</taxon>
        <taxon>Cymbomonas</taxon>
    </lineage>
</organism>